<accession>A0AAF0J6K8</accession>
<dbReference type="AlphaFoldDB" id="A0AAF0J6K8"/>
<protein>
    <recommendedName>
        <fullName evidence="2">C2 domain-containing protein</fullName>
    </recommendedName>
</protein>
<dbReference type="PANTHER" id="PTHR47052">
    <property type="entry name" value="CONSERVED SERINE PROLINE-RICH PROTEIN (AFU_ORTHOLOGUE AFUA_2G01790)"/>
    <property type="match status" value="1"/>
</dbReference>
<gene>
    <name evidence="3" type="ORF">MCUN1_002010</name>
</gene>
<evidence type="ECO:0000259" key="2">
    <source>
        <dbReference type="Pfam" id="PF00168"/>
    </source>
</evidence>
<dbReference type="InterPro" id="IPR000008">
    <property type="entry name" value="C2_dom"/>
</dbReference>
<feature type="region of interest" description="Disordered" evidence="1">
    <location>
        <begin position="209"/>
        <end position="232"/>
    </location>
</feature>
<dbReference type="Pfam" id="PF00168">
    <property type="entry name" value="C2"/>
    <property type="match status" value="1"/>
</dbReference>
<reference evidence="3" key="1">
    <citation type="submission" date="2023-03" db="EMBL/GenBank/DDBJ databases">
        <title>Mating type loci evolution in Malassezia.</title>
        <authorList>
            <person name="Coelho M.A."/>
        </authorList>
    </citation>
    <scope>NUCLEOTIDE SEQUENCE</scope>
    <source>
        <strain evidence="3">CBS 11721</strain>
    </source>
</reference>
<dbReference type="EMBL" id="CP119879">
    <property type="protein sequence ID" value="WFD35160.1"/>
    <property type="molecule type" value="Genomic_DNA"/>
</dbReference>
<feature type="region of interest" description="Disordered" evidence="1">
    <location>
        <begin position="381"/>
        <end position="446"/>
    </location>
</feature>
<sequence>MQYNPYASISVGDTTLRTRADRRGGQHPHWDEQLNFEIYDNIQELLLTSVQDAPPPLPSKTLHIACFAEDRDTEMIGEGTLSLDTVLRDGEHDTWVPIFNRGRYAGEVYVELTFYSADPPPQMSTHRSLTDLPDVLRVTPDVSVYTPPYAPQSIIPDTSQSDRVAVPVRRHKPRAPAHTPLARSQSAHAGLAASAGIMQSFADLSIASSGADDSADWTSGPLGPEDSTDSIGAHMHQLPQDIAWAGRTHEITAQEAIYGTTSPIGRRPLPVASPAEQHASSARVPSASFVRHSIPSSARTVSMQGQRVVSGAVPAIPPNIPRAVSPGIIAHEPSPGLPRPVSPAIHRAVSPGVPYAASPAATGHHPMVRASSPAVLGTSPAHHITSPIHSTSPALAPSVAPTTPTGRRPLPSPGVSPAAAHTHTVSPEPTAHQLGMLGRAGAPHYV</sequence>
<evidence type="ECO:0000313" key="4">
    <source>
        <dbReference type="Proteomes" id="UP001219933"/>
    </source>
</evidence>
<dbReference type="InterPro" id="IPR035892">
    <property type="entry name" value="C2_domain_sf"/>
</dbReference>
<dbReference type="SUPFAM" id="SSF49562">
    <property type="entry name" value="C2 domain (Calcium/lipid-binding domain, CaLB)"/>
    <property type="match status" value="1"/>
</dbReference>
<organism evidence="3 4">
    <name type="scientific">Malassezia cuniculi</name>
    <dbReference type="NCBI Taxonomy" id="948313"/>
    <lineage>
        <taxon>Eukaryota</taxon>
        <taxon>Fungi</taxon>
        <taxon>Dikarya</taxon>
        <taxon>Basidiomycota</taxon>
        <taxon>Ustilaginomycotina</taxon>
        <taxon>Malasseziomycetes</taxon>
        <taxon>Malasseziales</taxon>
        <taxon>Malasseziaceae</taxon>
        <taxon>Malassezia</taxon>
    </lineage>
</organism>
<dbReference type="PANTHER" id="PTHR47052:SF3">
    <property type="entry name" value="INGRESSION PROTEIN 1"/>
    <property type="match status" value="1"/>
</dbReference>
<evidence type="ECO:0000313" key="3">
    <source>
        <dbReference type="EMBL" id="WFD35160.1"/>
    </source>
</evidence>
<dbReference type="InterPro" id="IPR052981">
    <property type="entry name" value="Ingression_C2_domain"/>
</dbReference>
<feature type="domain" description="C2" evidence="2">
    <location>
        <begin position="3"/>
        <end position="97"/>
    </location>
</feature>
<evidence type="ECO:0000256" key="1">
    <source>
        <dbReference type="SAM" id="MobiDB-lite"/>
    </source>
</evidence>
<keyword evidence="4" id="KW-1185">Reference proteome</keyword>
<dbReference type="Proteomes" id="UP001219933">
    <property type="component" value="Chromosome 3"/>
</dbReference>
<name>A0AAF0J6K8_9BASI</name>
<feature type="region of interest" description="Disordered" evidence="1">
    <location>
        <begin position="262"/>
        <end position="288"/>
    </location>
</feature>
<proteinExistence type="predicted"/>
<dbReference type="Gene3D" id="2.60.40.150">
    <property type="entry name" value="C2 domain"/>
    <property type="match status" value="1"/>
</dbReference>